<evidence type="ECO:0000256" key="1">
    <source>
        <dbReference type="SAM" id="MobiDB-lite"/>
    </source>
</evidence>
<dbReference type="Proteomes" id="UP001396334">
    <property type="component" value="Unassembled WGS sequence"/>
</dbReference>
<sequence length="445" mass="49549">MGGGPPPPDALTTGEIPASDMDCEDPASHRPLLSYKDVVSGGNNSPPTDNNLDLDDDDDIELLEDDVLVGDSNGIPSIIFSERVQQLAIKSMNLALVVKVLGHRISYNTFHNRIFNIWKPSFPLKVMDIENDFFLVKFSDRQDYLKVLTQGPWIIFCHYLTVEPWSTDFQPSQATPSRLMAWIRLLGLPVTLYKRNFIEVIGNQIGKFFKIDFQTDNGCRVDICPKNQPQAMDQPIAQDSTTSALVPLQDPPPTDPYGPWMLVGRRKRNSRKQSSVNPMISESRDIVHAINPIFEHSIPAQDPPPLPSIKESIIESSNDHDSSAFISESIPSTTVGPVTKDKSKLRGKSVTTITKIPNMPIGPNKGIVVVPKSLKFQHAPPKPSLQGLRGQSRMDASSSRQPQSLPKSLGFDATKHQAVNLWMESIPRFLYQQLQVLRITMASRP</sequence>
<gene>
    <name evidence="3" type="ORF">V6N11_012048</name>
</gene>
<feature type="region of interest" description="Disordered" evidence="1">
    <location>
        <begin position="1"/>
        <end position="29"/>
    </location>
</feature>
<dbReference type="PANTHER" id="PTHR31286">
    <property type="entry name" value="GLYCINE-RICH CELL WALL STRUCTURAL PROTEIN 1.8-LIKE"/>
    <property type="match status" value="1"/>
</dbReference>
<organism evidence="3 4">
    <name type="scientific">Hibiscus sabdariffa</name>
    <name type="common">roselle</name>
    <dbReference type="NCBI Taxonomy" id="183260"/>
    <lineage>
        <taxon>Eukaryota</taxon>
        <taxon>Viridiplantae</taxon>
        <taxon>Streptophyta</taxon>
        <taxon>Embryophyta</taxon>
        <taxon>Tracheophyta</taxon>
        <taxon>Spermatophyta</taxon>
        <taxon>Magnoliopsida</taxon>
        <taxon>eudicotyledons</taxon>
        <taxon>Gunneridae</taxon>
        <taxon>Pentapetalae</taxon>
        <taxon>rosids</taxon>
        <taxon>malvids</taxon>
        <taxon>Malvales</taxon>
        <taxon>Malvaceae</taxon>
        <taxon>Malvoideae</taxon>
        <taxon>Hibiscus</taxon>
    </lineage>
</organism>
<feature type="compositionally biased region" description="Polar residues" evidence="1">
    <location>
        <begin position="394"/>
        <end position="406"/>
    </location>
</feature>
<dbReference type="Pfam" id="PF14111">
    <property type="entry name" value="DUF4283"/>
    <property type="match status" value="1"/>
</dbReference>
<evidence type="ECO:0000259" key="2">
    <source>
        <dbReference type="Pfam" id="PF14111"/>
    </source>
</evidence>
<feature type="compositionally biased region" description="Polar residues" evidence="1">
    <location>
        <begin position="324"/>
        <end position="336"/>
    </location>
</feature>
<evidence type="ECO:0000313" key="4">
    <source>
        <dbReference type="Proteomes" id="UP001396334"/>
    </source>
</evidence>
<feature type="region of interest" description="Disordered" evidence="1">
    <location>
        <begin position="317"/>
        <end position="343"/>
    </location>
</feature>
<dbReference type="EMBL" id="JBBPBN010001001">
    <property type="protein sequence ID" value="KAK8480655.1"/>
    <property type="molecule type" value="Genomic_DNA"/>
</dbReference>
<reference evidence="3 4" key="1">
    <citation type="journal article" date="2024" name="G3 (Bethesda)">
        <title>Genome assembly of Hibiscus sabdariffa L. provides insights into metabolisms of medicinal natural products.</title>
        <authorList>
            <person name="Kim T."/>
        </authorList>
    </citation>
    <scope>NUCLEOTIDE SEQUENCE [LARGE SCALE GENOMIC DNA]</scope>
    <source>
        <strain evidence="3">TK-2024</strain>
        <tissue evidence="3">Old leaves</tissue>
    </source>
</reference>
<feature type="domain" description="DUF4283" evidence="2">
    <location>
        <begin position="92"/>
        <end position="173"/>
    </location>
</feature>
<dbReference type="PANTHER" id="PTHR31286:SF173">
    <property type="entry name" value="DUF4283 DOMAIN-CONTAINING PROTEIN"/>
    <property type="match status" value="1"/>
</dbReference>
<protein>
    <recommendedName>
        <fullName evidence="2">DUF4283 domain-containing protein</fullName>
    </recommendedName>
</protein>
<comment type="caution">
    <text evidence="3">The sequence shown here is derived from an EMBL/GenBank/DDBJ whole genome shotgun (WGS) entry which is preliminary data.</text>
</comment>
<feature type="region of interest" description="Disordered" evidence="1">
    <location>
        <begin position="378"/>
        <end position="409"/>
    </location>
</feature>
<proteinExistence type="predicted"/>
<dbReference type="InterPro" id="IPR040256">
    <property type="entry name" value="At4g02000-like"/>
</dbReference>
<dbReference type="InterPro" id="IPR025558">
    <property type="entry name" value="DUF4283"/>
</dbReference>
<evidence type="ECO:0000313" key="3">
    <source>
        <dbReference type="EMBL" id="KAK8480655.1"/>
    </source>
</evidence>
<accession>A0ABR1ZJB4</accession>
<keyword evidence="4" id="KW-1185">Reference proteome</keyword>
<name>A0ABR1ZJB4_9ROSI</name>